<organismHost>
    <name type="scientific">Acanthamoeba</name>
    <dbReference type="NCBI Taxonomy" id="5754"/>
</organismHost>
<protein>
    <submittedName>
        <fullName evidence="1">Uncharacterized protein</fullName>
    </submittedName>
</protein>
<evidence type="ECO:0000313" key="2">
    <source>
        <dbReference type="Proteomes" id="UP000029780"/>
    </source>
</evidence>
<dbReference type="EMBL" id="GU071086">
    <property type="protein sequence ID" value="ADB03971.1"/>
    <property type="molecule type" value="Genomic_DNA"/>
</dbReference>
<dbReference type="KEGG" id="vg:8746429"/>
<dbReference type="Proteomes" id="UP000029780">
    <property type="component" value="Segment"/>
</dbReference>
<dbReference type="GeneID" id="8746429"/>
<sequence length="181" mass="20942">MDLEELFQRFKQAIEKRPREKFLFPNTPSFDMVLEMLRKDGYSATVFETEGTCVSFDCKQLSHVIFSELGKETRRAFSGNIGLITNFMLYHPEITDVSLGACTTRHKDKKNMAQLSILGHTFSELGGRECNCECGCELLPWKQQRFAHEGNSYDDTEAYFEFHRFPKAGKDRVVKFSKVEK</sequence>
<dbReference type="OrthoDB" id="25797at10239"/>
<name>D2XAJ4_GBMV</name>
<evidence type="ECO:0000313" key="1">
    <source>
        <dbReference type="EMBL" id="ADB03971.1"/>
    </source>
</evidence>
<organism evidence="1 2">
    <name type="scientific">Marseillevirus marseillevirus</name>
    <name type="common">GBM</name>
    <dbReference type="NCBI Taxonomy" id="694581"/>
    <lineage>
        <taxon>Viruses</taxon>
        <taxon>Varidnaviria</taxon>
        <taxon>Bamfordvirae</taxon>
        <taxon>Nucleocytoviricota</taxon>
        <taxon>Megaviricetes</taxon>
        <taxon>Pimascovirales</taxon>
        <taxon>Pimascovirales incertae sedis</taxon>
        <taxon>Marseilleviridae</taxon>
        <taxon>Marseillevirus</taxon>
        <taxon>Marseillevirus massiliense</taxon>
    </lineage>
</organism>
<reference evidence="1 2" key="1">
    <citation type="journal article" date="2009" name="Proc. Natl. Acad. Sci. U.S.A.">
        <title>Giant Marseillevirus highlights the role of amoebae as a melting pot in emergence of chimeric microorganisms.</title>
        <authorList>
            <person name="Boyer M."/>
            <person name="Yutin N."/>
            <person name="Pagnier I."/>
            <person name="Barrassi L."/>
            <person name="Fournous G."/>
            <person name="Espinosa L."/>
            <person name="Robert C."/>
            <person name="Azza S."/>
            <person name="Sun S."/>
            <person name="Rossmann M.G."/>
            <person name="Suzan-Monti M."/>
            <person name="La Scola B."/>
            <person name="Koonin E.V."/>
            <person name="Raoult D."/>
        </authorList>
    </citation>
    <scope>NUCLEOTIDE SEQUENCE [LARGE SCALE GENOMIC DNA]</scope>
    <source>
        <strain evidence="1 2">T19</strain>
    </source>
</reference>
<gene>
    <name evidence="1" type="ORF">MAR_ORF192</name>
</gene>
<accession>D2XAJ4</accession>
<keyword evidence="2" id="KW-1185">Reference proteome</keyword>
<proteinExistence type="predicted"/>
<dbReference type="RefSeq" id="YP_003406933.1">
    <property type="nucleotide sequence ID" value="NC_013756.1"/>
</dbReference>